<evidence type="ECO:0000256" key="2">
    <source>
        <dbReference type="ARBA" id="ARBA00022723"/>
    </source>
</evidence>
<gene>
    <name evidence="6" type="ORF">CLO192961_LOCUS401155</name>
</gene>
<dbReference type="InterPro" id="IPR000917">
    <property type="entry name" value="Sulfatase_N"/>
</dbReference>
<organism evidence="6 7">
    <name type="scientific">Bionectria ochroleuca</name>
    <name type="common">Gliocladium roseum</name>
    <dbReference type="NCBI Taxonomy" id="29856"/>
    <lineage>
        <taxon>Eukaryota</taxon>
        <taxon>Fungi</taxon>
        <taxon>Dikarya</taxon>
        <taxon>Ascomycota</taxon>
        <taxon>Pezizomycotina</taxon>
        <taxon>Sordariomycetes</taxon>
        <taxon>Hypocreomycetidae</taxon>
        <taxon>Hypocreales</taxon>
        <taxon>Bionectriaceae</taxon>
        <taxon>Clonostachys</taxon>
    </lineage>
</organism>
<dbReference type="SUPFAM" id="SSF53649">
    <property type="entry name" value="Alkaline phosphatase-like"/>
    <property type="match status" value="1"/>
</dbReference>
<dbReference type="Gene3D" id="3.30.1120.10">
    <property type="match status" value="1"/>
</dbReference>
<dbReference type="Gene3D" id="3.40.720.10">
    <property type="entry name" value="Alkaline Phosphatase, subunit A"/>
    <property type="match status" value="1"/>
</dbReference>
<dbReference type="InterPro" id="IPR050738">
    <property type="entry name" value="Sulfatase"/>
</dbReference>
<feature type="domain" description="Sulfatase N-terminal" evidence="5">
    <location>
        <begin position="6"/>
        <end position="438"/>
    </location>
</feature>
<evidence type="ECO:0000256" key="1">
    <source>
        <dbReference type="ARBA" id="ARBA00008779"/>
    </source>
</evidence>
<keyword evidence="3" id="KW-0378">Hydrolase</keyword>
<proteinExistence type="inferred from homology"/>
<name>A0ABY6UUH5_BIOOC</name>
<keyword evidence="4" id="KW-0106">Calcium</keyword>
<dbReference type="CDD" id="cd16025">
    <property type="entry name" value="PAS_like"/>
    <property type="match status" value="1"/>
</dbReference>
<dbReference type="InterPro" id="IPR024607">
    <property type="entry name" value="Sulfatase_CS"/>
</dbReference>
<dbReference type="InterPro" id="IPR017850">
    <property type="entry name" value="Alkaline_phosphatase_core_sf"/>
</dbReference>
<comment type="caution">
    <text evidence="6">The sequence shown here is derived from an EMBL/GenBank/DDBJ whole genome shotgun (WGS) entry which is preliminary data.</text>
</comment>
<evidence type="ECO:0000313" key="7">
    <source>
        <dbReference type="Proteomes" id="UP000766486"/>
    </source>
</evidence>
<dbReference type="Proteomes" id="UP000766486">
    <property type="component" value="Unassembled WGS sequence"/>
</dbReference>
<dbReference type="EMBL" id="CABFNS010000901">
    <property type="protein sequence ID" value="VUC35052.1"/>
    <property type="molecule type" value="Genomic_DNA"/>
</dbReference>
<evidence type="ECO:0000256" key="3">
    <source>
        <dbReference type="ARBA" id="ARBA00022801"/>
    </source>
</evidence>
<sequence length="557" mass="62632">MSTTKPNFLIVIADDLGFSDTGPYGSEISTPALDELAREGLRMTNFHTASACSPTRSMLFSGTDSHIAGLGCMWEHMQMHKDYFKDKPGYEGYLNHRVVALPEILSDNGYFTVLSGKWHLGLTKEFAPCSRGFKKNFTFLPGSGNHHAYEPQLDAEDGWFCALSTEGHWMENEDFLDRQKDLPKDFFSTQTFTDKLLAFFKDRNEKEKKQPFFACLPFTAPHWPLQASKERIAKYCTKAGRYDDGPNVLTQKRLEKLIDIGIVPKGSTAPPPLAKAMTPEWDELSGEEKKRSSKTMEIYAAMVEQIDENIGRVMDYLKSTGELDNTFVLFMSDNGAEGAAMEALPIMGGPRTMATIIEKYYDNRTENLGNKDSFIWYGPRWANAGTAPSRGVKGWTLEGGIRCPCIIRYPPLQPEPGSISNSFTTVMDILPTVLELAQVQHPGSNYRGREVAMPRGKSWVPHLASPRADDITVHGEDAHVHGWELFGHRAIRQGNWKAVWIPNSKNEDGWELYNLANDPSEMKDLAVTHSDVLDKLVLFWDQYVAETGMIPSPDFFN</sequence>
<reference evidence="6 7" key="1">
    <citation type="submission" date="2019-06" db="EMBL/GenBank/DDBJ databases">
        <authorList>
            <person name="Broberg M."/>
        </authorList>
    </citation>
    <scope>NUCLEOTIDE SEQUENCE [LARGE SCALE GENOMIC DNA]</scope>
</reference>
<protein>
    <recommendedName>
        <fullName evidence="5">Sulfatase N-terminal domain-containing protein</fullName>
    </recommendedName>
</protein>
<keyword evidence="7" id="KW-1185">Reference proteome</keyword>
<dbReference type="PROSITE" id="PS00149">
    <property type="entry name" value="SULFATASE_2"/>
    <property type="match status" value="1"/>
</dbReference>
<dbReference type="PANTHER" id="PTHR42693">
    <property type="entry name" value="ARYLSULFATASE FAMILY MEMBER"/>
    <property type="match status" value="1"/>
</dbReference>
<dbReference type="Pfam" id="PF00884">
    <property type="entry name" value="Sulfatase"/>
    <property type="match status" value="1"/>
</dbReference>
<evidence type="ECO:0000256" key="4">
    <source>
        <dbReference type="ARBA" id="ARBA00022837"/>
    </source>
</evidence>
<evidence type="ECO:0000259" key="5">
    <source>
        <dbReference type="Pfam" id="PF00884"/>
    </source>
</evidence>
<comment type="similarity">
    <text evidence="1">Belongs to the sulfatase family.</text>
</comment>
<evidence type="ECO:0000313" key="6">
    <source>
        <dbReference type="EMBL" id="VUC35052.1"/>
    </source>
</evidence>
<dbReference type="PANTHER" id="PTHR42693:SF33">
    <property type="entry name" value="ARYLSULFATASE"/>
    <property type="match status" value="1"/>
</dbReference>
<keyword evidence="2" id="KW-0479">Metal-binding</keyword>
<accession>A0ABY6UUH5</accession>